<dbReference type="Gene3D" id="1.10.1060.10">
    <property type="entry name" value="Alpha-helical ferredoxin"/>
    <property type="match status" value="1"/>
</dbReference>
<dbReference type="InterPro" id="IPR017900">
    <property type="entry name" value="4Fe4S_Fe_S_CS"/>
</dbReference>
<dbReference type="PROSITE" id="PS51387">
    <property type="entry name" value="FAD_PCMH"/>
    <property type="match status" value="1"/>
</dbReference>
<comment type="caution">
    <text evidence="9">The sequence shown here is derived from an EMBL/GenBank/DDBJ whole genome shotgun (WGS) entry which is preliminary data.</text>
</comment>
<keyword evidence="5" id="KW-0560">Oxidoreductase</keyword>
<evidence type="ECO:0000256" key="6">
    <source>
        <dbReference type="ARBA" id="ARBA00023004"/>
    </source>
</evidence>
<dbReference type="Pfam" id="PF01565">
    <property type="entry name" value="FAD_binding_4"/>
    <property type="match status" value="1"/>
</dbReference>
<reference evidence="10" key="1">
    <citation type="journal article" date="2019" name="Int. J. Syst. Evol. Microbiol.">
        <title>The Global Catalogue of Microorganisms (GCM) 10K type strain sequencing project: providing services to taxonomists for standard genome sequencing and annotation.</title>
        <authorList>
            <consortium name="The Broad Institute Genomics Platform"/>
            <consortium name="The Broad Institute Genome Sequencing Center for Infectious Disease"/>
            <person name="Wu L."/>
            <person name="Ma J."/>
        </authorList>
    </citation>
    <scope>NUCLEOTIDE SEQUENCE [LARGE SCALE GENOMIC DNA]</scope>
    <source>
        <strain evidence="10">IBRC-M 10906</strain>
    </source>
</reference>
<dbReference type="InterPro" id="IPR036318">
    <property type="entry name" value="FAD-bd_PCMH-like_sf"/>
</dbReference>
<keyword evidence="3" id="KW-0479">Metal-binding</keyword>
<keyword evidence="2" id="KW-0285">Flavoprotein</keyword>
<evidence type="ECO:0000256" key="7">
    <source>
        <dbReference type="ARBA" id="ARBA00023014"/>
    </source>
</evidence>
<evidence type="ECO:0000256" key="5">
    <source>
        <dbReference type="ARBA" id="ARBA00023002"/>
    </source>
</evidence>
<dbReference type="InterPro" id="IPR016166">
    <property type="entry name" value="FAD-bd_PCMH"/>
</dbReference>
<evidence type="ECO:0000313" key="9">
    <source>
        <dbReference type="EMBL" id="MFD2801096.1"/>
    </source>
</evidence>
<feature type="domain" description="FAD-binding PCMH-type" evidence="8">
    <location>
        <begin position="34"/>
        <end position="261"/>
    </location>
</feature>
<dbReference type="Proteomes" id="UP001597478">
    <property type="component" value="Unassembled WGS sequence"/>
</dbReference>
<dbReference type="InterPro" id="IPR016164">
    <property type="entry name" value="FAD-linked_Oxase-like_C"/>
</dbReference>
<dbReference type="SUPFAM" id="SSF46548">
    <property type="entry name" value="alpha-helical ferredoxin"/>
    <property type="match status" value="1"/>
</dbReference>
<comment type="cofactor">
    <cofactor evidence="1">
        <name>FAD</name>
        <dbReference type="ChEBI" id="CHEBI:57692"/>
    </cofactor>
</comment>
<evidence type="ECO:0000256" key="1">
    <source>
        <dbReference type="ARBA" id="ARBA00001974"/>
    </source>
</evidence>
<dbReference type="SUPFAM" id="SSF55103">
    <property type="entry name" value="FAD-linked oxidases, C-terminal domain"/>
    <property type="match status" value="1"/>
</dbReference>
<dbReference type="InterPro" id="IPR016171">
    <property type="entry name" value="Vanillyl_alc_oxidase_C-sub2"/>
</dbReference>
<protein>
    <submittedName>
        <fullName evidence="9">FAD-binding and (Fe-S)-binding domain-containing protein</fullName>
    </submittedName>
</protein>
<sequence>MTSELERRLTADVAGEVRFDDYTRHLFSRDASMYSITPLGVVFPRDEDDVAAAVAAAREHGVPVVPRGAGTSLAGQTVGPGLVLDFSRHLNRILELDPGSRTARVQMGVVQDQLNRAAAPHGLMFGPDTSTSNRATLGGMIGNNSAGSGSVRYGMTIDHVRELDVVLSDATTAHFAPVDDVTLRRRAKAATLEGALYRELPAIVEDSRDAIEKGFPRFWRRAGGYRLDRLTGAPFDLAKFVVGSEGTLVVATSAVVDLVPKPRHTVIAVGHFTSTQGAIEATEDALACEPAAVELMDRTILDLSRERIEYASLGTILEGDPDALLFVSFTGDDERELIARLRRLSASWREHGHGYHTLEAVTPAQQAALLKVRKSSLGLLMAASTGANRPLAFVEDTAVDPRHLAEYTAKFREILDRHGLHAGFYGHCSVGCLHIRPFVDLTKPGQVETMRKVAEEVKDLVASYGGVNSSEHGDGLARSEFNREIFGDELYEAMRRVKRVFDPQGTLNPGKIVDAPPMTEHLRDPQLPEPGPLRTRLSFEVVGGMRAAADRCMNIGLCRKADAGTMCPSYMATRTEDDSTRGRANALVKALSEPDPKTALGDERLHEVLDLCLMCKACKSECPLGVDMAKLKSEALSHHHDVHGVPVRSRVFGAIRTLNRLGSATAPLSNLPGRIPALRRLLERSLGIAAARPLPHYERRHLGAWFRKRRPRGGPAPLGEIVFLADSFTTFTEPAIGRAAIELLEAAGYSVRLVTRGCCGRSSLSKGLIDDAKRKASGLIAELAATEGPIVGCEPSCVLTLRDEALSLLPDDPRARDVAGRVRQLEEVVTAAVDDGRLVLDAEHPAAGRRVLFHGHCHQKAEVGTAATMALLNRLPGAEVVELDAGCCGMAGSFGFEAEHYDVSMTVGADRLFPAVRAEPEDTVVAATGVSCRQQIAHGTHRQARHPLELVRAALKVP</sequence>
<dbReference type="SUPFAM" id="SSF56176">
    <property type="entry name" value="FAD-binding/transporter-associated domain-like"/>
    <property type="match status" value="1"/>
</dbReference>
<dbReference type="Gene3D" id="3.30.465.10">
    <property type="match status" value="1"/>
</dbReference>
<keyword evidence="4" id="KW-0274">FAD</keyword>
<dbReference type="InterPro" id="IPR004017">
    <property type="entry name" value="Cys_rich_dom"/>
</dbReference>
<keyword evidence="6" id="KW-0408">Iron</keyword>
<evidence type="ECO:0000256" key="3">
    <source>
        <dbReference type="ARBA" id="ARBA00022723"/>
    </source>
</evidence>
<proteinExistence type="predicted"/>
<dbReference type="PANTHER" id="PTHR11748">
    <property type="entry name" value="D-LACTATE DEHYDROGENASE"/>
    <property type="match status" value="1"/>
</dbReference>
<dbReference type="PANTHER" id="PTHR11748:SF119">
    <property type="entry name" value="D-2-HYDROXYGLUTARATE DEHYDROGENASE"/>
    <property type="match status" value="1"/>
</dbReference>
<evidence type="ECO:0000259" key="8">
    <source>
        <dbReference type="PROSITE" id="PS51387"/>
    </source>
</evidence>
<dbReference type="Pfam" id="PF02913">
    <property type="entry name" value="FAD-oxidase_C"/>
    <property type="match status" value="1"/>
</dbReference>
<evidence type="ECO:0000256" key="2">
    <source>
        <dbReference type="ARBA" id="ARBA00022630"/>
    </source>
</evidence>
<dbReference type="Gene3D" id="3.30.70.2740">
    <property type="match status" value="1"/>
</dbReference>
<dbReference type="InterPro" id="IPR009051">
    <property type="entry name" value="Helical_ferredxn"/>
</dbReference>
<dbReference type="Pfam" id="PF13183">
    <property type="entry name" value="Fer4_8"/>
    <property type="match status" value="1"/>
</dbReference>
<gene>
    <name evidence="9" type="ORF">ACFS2C_17020</name>
</gene>
<evidence type="ECO:0000313" key="10">
    <source>
        <dbReference type="Proteomes" id="UP001597478"/>
    </source>
</evidence>
<dbReference type="Pfam" id="PF02754">
    <property type="entry name" value="CCG"/>
    <property type="match status" value="2"/>
</dbReference>
<accession>A0ABW5WCW1</accession>
<dbReference type="InterPro" id="IPR017896">
    <property type="entry name" value="4Fe4S_Fe-S-bd"/>
</dbReference>
<name>A0ABW5WCW1_9PSEU</name>
<dbReference type="InterPro" id="IPR004113">
    <property type="entry name" value="FAD-bd_oxidored_4_C"/>
</dbReference>
<dbReference type="PROSITE" id="PS00198">
    <property type="entry name" value="4FE4S_FER_1"/>
    <property type="match status" value="1"/>
</dbReference>
<dbReference type="EMBL" id="JBHUOF010000021">
    <property type="protein sequence ID" value="MFD2801096.1"/>
    <property type="molecule type" value="Genomic_DNA"/>
</dbReference>
<dbReference type="Gene3D" id="1.10.45.10">
    <property type="entry name" value="Vanillyl-alcohol Oxidase, Chain A, domain 4"/>
    <property type="match status" value="1"/>
</dbReference>
<keyword evidence="10" id="KW-1185">Reference proteome</keyword>
<dbReference type="RefSeq" id="WP_377391154.1">
    <property type="nucleotide sequence ID" value="NZ_JBHSAN010000024.1"/>
</dbReference>
<dbReference type="InterPro" id="IPR016169">
    <property type="entry name" value="FAD-bd_PCMH_sub2"/>
</dbReference>
<evidence type="ECO:0000256" key="4">
    <source>
        <dbReference type="ARBA" id="ARBA00022827"/>
    </source>
</evidence>
<dbReference type="InterPro" id="IPR006094">
    <property type="entry name" value="Oxid_FAD_bind_N"/>
</dbReference>
<keyword evidence="7" id="KW-0411">Iron-sulfur</keyword>
<organism evidence="9 10">
    <name type="scientific">Prauserella oleivorans</name>
    <dbReference type="NCBI Taxonomy" id="1478153"/>
    <lineage>
        <taxon>Bacteria</taxon>
        <taxon>Bacillati</taxon>
        <taxon>Actinomycetota</taxon>
        <taxon>Actinomycetes</taxon>
        <taxon>Pseudonocardiales</taxon>
        <taxon>Pseudonocardiaceae</taxon>
        <taxon>Prauserella</taxon>
    </lineage>
</organism>